<feature type="transmembrane region" description="Helical" evidence="7">
    <location>
        <begin position="31"/>
        <end position="54"/>
    </location>
</feature>
<keyword evidence="10" id="KW-1185">Reference proteome</keyword>
<comment type="similarity">
    <text evidence="7">Belongs to the binding-protein-dependent transport system permease family.</text>
</comment>
<dbReference type="Proteomes" id="UP001139494">
    <property type="component" value="Unassembled WGS sequence"/>
</dbReference>
<dbReference type="GO" id="GO:0005886">
    <property type="term" value="C:plasma membrane"/>
    <property type="evidence" value="ECO:0007669"/>
    <property type="project" value="UniProtKB-SubCell"/>
</dbReference>
<feature type="transmembrane region" description="Helical" evidence="7">
    <location>
        <begin position="138"/>
        <end position="157"/>
    </location>
</feature>
<dbReference type="AlphaFoldDB" id="A0A9R1CTZ4"/>
<keyword evidence="3" id="KW-1003">Cell membrane</keyword>
<dbReference type="PANTHER" id="PTHR43386">
    <property type="entry name" value="OLIGOPEPTIDE TRANSPORT SYSTEM PERMEASE PROTEIN APPC"/>
    <property type="match status" value="1"/>
</dbReference>
<dbReference type="InterPro" id="IPR035906">
    <property type="entry name" value="MetI-like_sf"/>
</dbReference>
<evidence type="ECO:0000256" key="6">
    <source>
        <dbReference type="ARBA" id="ARBA00023136"/>
    </source>
</evidence>
<sequence length="303" mass="32813">MSGILNSEMSSEREEQIDNLKRLWSRFTANTLTVVGTLIVVSVIFAAIFAPYIAPYPQHAEGGVGSVDNDNRLAEPSTEHLMGTDDSGRDIFSRVLYGARISLQMMTIALTLSISVGGTLGLVAGMKGGITKVIIMRTADTFMSIPALVLAMVVAGLLEPNLYISMVAVSVYWWTLYCRLVQGEVNSIKEEEFVEADRALGSPWYNTAVKEILPNIITPVLVKATIDAGFIILLAAGLGFLGLGTQPPTPDWGVMVAQGRDFVLTSWWVSTLPGLAIAYTVYGFNLLGDGLRDVFDVEVDVNE</sequence>
<evidence type="ECO:0000256" key="7">
    <source>
        <dbReference type="RuleBase" id="RU363032"/>
    </source>
</evidence>
<evidence type="ECO:0000256" key="4">
    <source>
        <dbReference type="ARBA" id="ARBA00022692"/>
    </source>
</evidence>
<evidence type="ECO:0000256" key="5">
    <source>
        <dbReference type="ARBA" id="ARBA00022989"/>
    </source>
</evidence>
<dbReference type="PROSITE" id="PS50928">
    <property type="entry name" value="ABC_TM1"/>
    <property type="match status" value="1"/>
</dbReference>
<name>A0A9R1CTZ4_9EURY</name>
<protein>
    <submittedName>
        <fullName evidence="9">ABC transporter permease</fullName>
    </submittedName>
</protein>
<evidence type="ECO:0000256" key="1">
    <source>
        <dbReference type="ARBA" id="ARBA00004651"/>
    </source>
</evidence>
<keyword evidence="5 7" id="KW-1133">Transmembrane helix</keyword>
<evidence type="ECO:0000313" key="9">
    <source>
        <dbReference type="EMBL" id="MCQ4333932.1"/>
    </source>
</evidence>
<accession>A0A9R1CTZ4</accession>
<comment type="caution">
    <text evidence="9">The sequence shown here is derived from an EMBL/GenBank/DDBJ whole genome shotgun (WGS) entry which is preliminary data.</text>
</comment>
<evidence type="ECO:0000256" key="3">
    <source>
        <dbReference type="ARBA" id="ARBA00022475"/>
    </source>
</evidence>
<dbReference type="GO" id="GO:0055085">
    <property type="term" value="P:transmembrane transport"/>
    <property type="evidence" value="ECO:0007669"/>
    <property type="project" value="InterPro"/>
</dbReference>
<keyword evidence="4 7" id="KW-0812">Transmembrane</keyword>
<feature type="transmembrane region" description="Helical" evidence="7">
    <location>
        <begin position="101"/>
        <end position="126"/>
    </location>
</feature>
<evidence type="ECO:0000313" key="10">
    <source>
        <dbReference type="Proteomes" id="UP001139494"/>
    </source>
</evidence>
<gene>
    <name evidence="9" type="ORF">KM295_10650</name>
</gene>
<dbReference type="Pfam" id="PF00528">
    <property type="entry name" value="BPD_transp_1"/>
    <property type="match status" value="1"/>
</dbReference>
<feature type="transmembrane region" description="Helical" evidence="7">
    <location>
        <begin position="220"/>
        <end position="242"/>
    </location>
</feature>
<feature type="transmembrane region" description="Helical" evidence="7">
    <location>
        <begin position="262"/>
        <end position="282"/>
    </location>
</feature>
<dbReference type="InterPro" id="IPR025966">
    <property type="entry name" value="OppC_N"/>
</dbReference>
<dbReference type="InterPro" id="IPR050366">
    <property type="entry name" value="BP-dependent_transpt_permease"/>
</dbReference>
<keyword evidence="6 7" id="KW-0472">Membrane</keyword>
<dbReference type="InterPro" id="IPR000515">
    <property type="entry name" value="MetI-like"/>
</dbReference>
<evidence type="ECO:0000259" key="8">
    <source>
        <dbReference type="PROSITE" id="PS50928"/>
    </source>
</evidence>
<evidence type="ECO:0000256" key="2">
    <source>
        <dbReference type="ARBA" id="ARBA00022448"/>
    </source>
</evidence>
<dbReference type="PANTHER" id="PTHR43386:SF1">
    <property type="entry name" value="D,D-DIPEPTIDE TRANSPORT SYSTEM PERMEASE PROTEIN DDPC-RELATED"/>
    <property type="match status" value="1"/>
</dbReference>
<dbReference type="EMBL" id="JAHLKM010000014">
    <property type="protein sequence ID" value="MCQ4333932.1"/>
    <property type="molecule type" value="Genomic_DNA"/>
</dbReference>
<dbReference type="SUPFAM" id="SSF161098">
    <property type="entry name" value="MetI-like"/>
    <property type="match status" value="1"/>
</dbReference>
<feature type="domain" description="ABC transmembrane type-1" evidence="8">
    <location>
        <begin position="99"/>
        <end position="288"/>
    </location>
</feature>
<dbReference type="Gene3D" id="1.10.3720.10">
    <property type="entry name" value="MetI-like"/>
    <property type="match status" value="1"/>
</dbReference>
<dbReference type="Pfam" id="PF12911">
    <property type="entry name" value="OppC_N"/>
    <property type="match status" value="1"/>
</dbReference>
<proteinExistence type="inferred from homology"/>
<reference evidence="9" key="1">
    <citation type="journal article" date="2023" name="Front. Microbiol.">
        <title>Genomic-based phylogenetic and metabolic analyses of the genus Natronomonas, and description of Natronomonas aquatica sp. nov.</title>
        <authorList>
            <person name="Garcia-Roldan A."/>
            <person name="Duran-Viseras A."/>
            <person name="de la Haba R.R."/>
            <person name="Corral P."/>
            <person name="Sanchez-Porro C."/>
            <person name="Ventosa A."/>
        </authorList>
    </citation>
    <scope>NUCLEOTIDE SEQUENCE</scope>
    <source>
        <strain evidence="9">F2-12</strain>
    </source>
</reference>
<organism evidence="9 10">
    <name type="scientific">Natronomonas aquatica</name>
    <dbReference type="NCBI Taxonomy" id="2841590"/>
    <lineage>
        <taxon>Archaea</taxon>
        <taxon>Methanobacteriati</taxon>
        <taxon>Methanobacteriota</taxon>
        <taxon>Stenosarchaea group</taxon>
        <taxon>Halobacteria</taxon>
        <taxon>Halobacteriales</taxon>
        <taxon>Natronomonadaceae</taxon>
        <taxon>Natronomonas</taxon>
    </lineage>
</organism>
<keyword evidence="2 7" id="KW-0813">Transport</keyword>
<comment type="subcellular location">
    <subcellularLocation>
        <location evidence="1 7">Cell membrane</location>
        <topology evidence="1 7">Multi-pass membrane protein</topology>
    </subcellularLocation>
</comment>
<dbReference type="CDD" id="cd06261">
    <property type="entry name" value="TM_PBP2"/>
    <property type="match status" value="1"/>
</dbReference>